<dbReference type="EMBL" id="PDDX01000001">
    <property type="protein sequence ID" value="PHI30669.1"/>
    <property type="molecule type" value="Genomic_DNA"/>
</dbReference>
<dbReference type="Pfam" id="PF06953">
    <property type="entry name" value="ArsD"/>
    <property type="match status" value="1"/>
</dbReference>
<dbReference type="AlphaFoldDB" id="A0A2C6CVI4"/>
<dbReference type="Gene3D" id="3.40.30.10">
    <property type="entry name" value="Glutaredoxin"/>
    <property type="match status" value="1"/>
</dbReference>
<reference evidence="1" key="2">
    <citation type="submission" date="2017-09" db="EMBL/GenBank/DDBJ databases">
        <title>FDA dAtabase for Regulatory Grade micrObial Sequences (FDA-ARGOS): Supporting development and validation of Infectious Disease Dx tests.</title>
        <authorList>
            <person name="Minogue T."/>
            <person name="Wolcott M."/>
            <person name="Wasieloski L."/>
            <person name="Aguilar W."/>
            <person name="Moore D."/>
            <person name="Tallon L.J."/>
            <person name="Sadzewicz L."/>
            <person name="Ott S."/>
            <person name="Zhao X."/>
            <person name="Nagaraj S."/>
            <person name="Vavikolanu K."/>
            <person name="Aluvathingal J."/>
            <person name="Nadendla S."/>
            <person name="Sichtig H."/>
        </authorList>
    </citation>
    <scope>NUCLEOTIDE SEQUENCE</scope>
    <source>
        <strain evidence="1">FDAARGOS_387</strain>
    </source>
</reference>
<evidence type="ECO:0000313" key="4">
    <source>
        <dbReference type="Proteomes" id="UP000373449"/>
    </source>
</evidence>
<keyword evidence="3" id="KW-1185">Reference proteome</keyword>
<dbReference type="RefSeq" id="WP_029092870.1">
    <property type="nucleotide sequence ID" value="NZ_CAADJA010000002.1"/>
</dbReference>
<protein>
    <submittedName>
        <fullName evidence="2">Arsenical resistance operon trans-acting repressor ArsD</fullName>
    </submittedName>
    <submittedName>
        <fullName evidence="1">Arsenical resistance operon transcriptional repressor ArsD</fullName>
    </submittedName>
</protein>
<sequence>MNTISIYEPAGCCATSSVAVDEKSLAFNADMDWCKARGIRVERFNLLKQPAAFVSNTVVKDFLTTSGQQSLPLVLVNGQIVLAGRLPVHDELKRWSGVDVAKSDEDFPPSCCNVPRMP</sequence>
<dbReference type="EMBL" id="CAADJA010000002">
    <property type="protein sequence ID" value="VFS50209.1"/>
    <property type="molecule type" value="Genomic_DNA"/>
</dbReference>
<dbReference type="STRING" id="1111728.GCA_000427805_00236"/>
<dbReference type="GO" id="GO:0046685">
    <property type="term" value="P:response to arsenic-containing substance"/>
    <property type="evidence" value="ECO:0007669"/>
    <property type="project" value="InterPro"/>
</dbReference>
<evidence type="ECO:0000313" key="1">
    <source>
        <dbReference type="EMBL" id="PHI30669.1"/>
    </source>
</evidence>
<name>A0A2C6CVI4_9GAMM</name>
<dbReference type="OrthoDB" id="9801358at2"/>
<gene>
    <name evidence="2" type="primary">arsD_1</name>
    <name evidence="1" type="ORF">CRN84_15655</name>
    <name evidence="2" type="ORF">NCTC12282_04389</name>
</gene>
<dbReference type="GO" id="GO:0045892">
    <property type="term" value="P:negative regulation of DNA-templated transcription"/>
    <property type="evidence" value="ECO:0007669"/>
    <property type="project" value="InterPro"/>
</dbReference>
<dbReference type="InterPro" id="IPR010712">
    <property type="entry name" value="Arsenical-R_ArsD"/>
</dbReference>
<dbReference type="Proteomes" id="UP000224974">
    <property type="component" value="Unassembled WGS sequence"/>
</dbReference>
<accession>A0A2C6CVI4</accession>
<reference evidence="2 4" key="3">
    <citation type="submission" date="2019-03" db="EMBL/GenBank/DDBJ databases">
        <authorList>
            <consortium name="Pathogen Informatics"/>
        </authorList>
    </citation>
    <scope>NUCLEOTIDE SEQUENCE [LARGE SCALE GENOMIC DNA]</scope>
    <source>
        <strain evidence="2 4">NCTC12282</strain>
    </source>
</reference>
<reference evidence="3" key="1">
    <citation type="submission" date="2017-09" db="EMBL/GenBank/DDBJ databases">
        <title>FDA dAtabase for Regulatory Grade micrObial Sequences (FDA-ARGOS): Supporting development and validation of Infectious Disease Dx tests.</title>
        <authorList>
            <person name="Minogue T."/>
            <person name="Wolcott M."/>
            <person name="Wasieloski L."/>
            <person name="Aguilar W."/>
            <person name="Moore D."/>
            <person name="Tallon L."/>
            <person name="Sadzewicz L."/>
            <person name="Ott S."/>
            <person name="Zhao X."/>
            <person name="Nagaraj S."/>
            <person name="Vavikolanu K."/>
            <person name="Aluvathingal J."/>
            <person name="Nadendla S."/>
            <person name="Sichtig H."/>
        </authorList>
    </citation>
    <scope>NUCLEOTIDE SEQUENCE [LARGE SCALE GENOMIC DNA]</scope>
    <source>
        <strain evidence="3">FDAARGOS_387</strain>
    </source>
</reference>
<evidence type="ECO:0000313" key="2">
    <source>
        <dbReference type="EMBL" id="VFS50209.1"/>
    </source>
</evidence>
<dbReference type="GO" id="GO:0003677">
    <property type="term" value="F:DNA binding"/>
    <property type="evidence" value="ECO:0007669"/>
    <property type="project" value="InterPro"/>
</dbReference>
<proteinExistence type="predicted"/>
<organism evidence="1 3">
    <name type="scientific">Budvicia aquatica</name>
    <dbReference type="NCBI Taxonomy" id="82979"/>
    <lineage>
        <taxon>Bacteria</taxon>
        <taxon>Pseudomonadati</taxon>
        <taxon>Pseudomonadota</taxon>
        <taxon>Gammaproteobacteria</taxon>
        <taxon>Enterobacterales</taxon>
        <taxon>Budviciaceae</taxon>
        <taxon>Budvicia</taxon>
    </lineage>
</organism>
<dbReference type="Proteomes" id="UP000373449">
    <property type="component" value="Unassembled WGS sequence"/>
</dbReference>
<evidence type="ECO:0000313" key="3">
    <source>
        <dbReference type="Proteomes" id="UP000224974"/>
    </source>
</evidence>